<proteinExistence type="predicted"/>
<dbReference type="RefSeq" id="WP_350331863.1">
    <property type="nucleotide sequence ID" value="NZ_CP054719.1"/>
</dbReference>
<feature type="domain" description="N-acetyltransferase" evidence="2">
    <location>
        <begin position="145"/>
        <end position="283"/>
    </location>
</feature>
<dbReference type="EMBL" id="CP054719">
    <property type="protein sequence ID" value="QOL20312.1"/>
    <property type="molecule type" value="Genomic_DNA"/>
</dbReference>
<keyword evidence="4" id="KW-1185">Reference proteome</keyword>
<keyword evidence="3" id="KW-0012">Acyltransferase</keyword>
<organism evidence="3 4">
    <name type="scientific">Candidatus Bodocaedibacter vickermanii</name>
    <dbReference type="NCBI Taxonomy" id="2741701"/>
    <lineage>
        <taxon>Bacteria</taxon>
        <taxon>Pseudomonadati</taxon>
        <taxon>Pseudomonadota</taxon>
        <taxon>Alphaproteobacteria</taxon>
        <taxon>Holosporales</taxon>
        <taxon>Candidatus Paracaedibacteraceae</taxon>
        <taxon>Candidatus Bodocaedibacter</taxon>
    </lineage>
</organism>
<dbReference type="EC" id="2.3.1.-" evidence="3"/>
<dbReference type="SUPFAM" id="SSF55729">
    <property type="entry name" value="Acyl-CoA N-acyltransferases (Nat)"/>
    <property type="match status" value="1"/>
</dbReference>
<evidence type="ECO:0000313" key="4">
    <source>
        <dbReference type="Proteomes" id="UP000594001"/>
    </source>
</evidence>
<sequence>MQRFFQKPLFILSLLFISFTHINAAPCKDDKTPKQLHEWAVQSHREFWTLVGQMAGYEARNEADYQYVKSHNAYGLNYVYIAKNYKNSDLVINKMKDRAFTIFFEADDDDHIFKYITSLKESDDFTSMALDLQKLDQNYTFKPNLKIWKVTTDAEFDQWVKVSAARRNPQEATQLREYFNNFKPSKKNPTVSFYLGSVNGEVIGSSLIYFSEHFASLYWVGVHPDYRRHGLGSALSYVPLKEAIARGYRWSVLQAQPLGVPVYPKLGFNTVGLMKVFYYIPAR</sequence>
<evidence type="ECO:0000313" key="3">
    <source>
        <dbReference type="EMBL" id="QOL20312.1"/>
    </source>
</evidence>
<evidence type="ECO:0000256" key="1">
    <source>
        <dbReference type="SAM" id="SignalP"/>
    </source>
</evidence>
<dbReference type="Proteomes" id="UP000594001">
    <property type="component" value="Chromosome"/>
</dbReference>
<dbReference type="Pfam" id="PF00583">
    <property type="entry name" value="Acetyltransf_1"/>
    <property type="match status" value="1"/>
</dbReference>
<evidence type="ECO:0000259" key="2">
    <source>
        <dbReference type="PROSITE" id="PS51186"/>
    </source>
</evidence>
<dbReference type="Gene3D" id="3.40.630.30">
    <property type="match status" value="1"/>
</dbReference>
<gene>
    <name evidence="3" type="primary">ypeA</name>
    <name evidence="3" type="ORF">CPBP_01102</name>
</gene>
<accession>A0A7L9RUT2</accession>
<dbReference type="InterPro" id="IPR016181">
    <property type="entry name" value="Acyl_CoA_acyltransferase"/>
</dbReference>
<name>A0A7L9RUT2_9PROT</name>
<dbReference type="CDD" id="cd04301">
    <property type="entry name" value="NAT_SF"/>
    <property type="match status" value="1"/>
</dbReference>
<dbReference type="KEGG" id="pbal:CPBP_01102"/>
<dbReference type="InterPro" id="IPR000182">
    <property type="entry name" value="GNAT_dom"/>
</dbReference>
<feature type="signal peptide" evidence="1">
    <location>
        <begin position="1"/>
        <end position="24"/>
    </location>
</feature>
<reference evidence="3 4" key="1">
    <citation type="submission" date="2020-06" db="EMBL/GenBank/DDBJ databases">
        <title>The endosymbiont of the kinetoplastid Bodo saltans is a Paracaedibacter-like alpha-proteobacterium possessing a putative toxin-antitoxin system.</title>
        <authorList>
            <person name="Midha S."/>
            <person name="Rigden D.J."/>
            <person name="Siozios S."/>
            <person name="Hurst G.D.D."/>
            <person name="Jackson A.P."/>
        </authorList>
    </citation>
    <scope>NUCLEOTIDE SEQUENCE [LARGE SCALE GENOMIC DNA]</scope>
    <source>
        <strain evidence="3">Lake Konstanz</strain>
    </source>
</reference>
<keyword evidence="3" id="KW-0808">Transferase</keyword>
<dbReference type="GO" id="GO:0016747">
    <property type="term" value="F:acyltransferase activity, transferring groups other than amino-acyl groups"/>
    <property type="evidence" value="ECO:0007669"/>
    <property type="project" value="InterPro"/>
</dbReference>
<protein>
    <submittedName>
        <fullName evidence="3">Acetyltransferase YpeA</fullName>
        <ecNumber evidence="3">2.3.1.-</ecNumber>
    </submittedName>
</protein>
<dbReference type="PROSITE" id="PS51186">
    <property type="entry name" value="GNAT"/>
    <property type="match status" value="1"/>
</dbReference>
<feature type="chain" id="PRO_5033045121" evidence="1">
    <location>
        <begin position="25"/>
        <end position="283"/>
    </location>
</feature>
<keyword evidence="1" id="KW-0732">Signal</keyword>
<dbReference type="AlphaFoldDB" id="A0A7L9RUT2"/>